<organism evidence="1 2">
    <name type="scientific">Candidatus Doudnabacteria bacterium RIFCSPHIGHO2_02_FULL_46_11</name>
    <dbReference type="NCBI Taxonomy" id="1817832"/>
    <lineage>
        <taxon>Bacteria</taxon>
        <taxon>Candidatus Doudnaibacteriota</taxon>
    </lineage>
</organism>
<dbReference type="Proteomes" id="UP000176786">
    <property type="component" value="Unassembled WGS sequence"/>
</dbReference>
<gene>
    <name evidence="1" type="ORF">A3J48_02565</name>
</gene>
<accession>A0A1F5P8V0</accession>
<dbReference type="EMBL" id="MFES01000003">
    <property type="protein sequence ID" value="OGE86356.1"/>
    <property type="molecule type" value="Genomic_DNA"/>
</dbReference>
<name>A0A1F5P8V0_9BACT</name>
<sequence>MTDQTRTDAEWLINDPDALRILKAIPLEDGAHLADIMQDTGFNQAQVLIACSRMQDRDFLELMIESGYVYKPTERAVRALAGRKTIRSATHQAKPVPAA</sequence>
<dbReference type="AlphaFoldDB" id="A0A1F5P8V0"/>
<evidence type="ECO:0000313" key="2">
    <source>
        <dbReference type="Proteomes" id="UP000176786"/>
    </source>
</evidence>
<protein>
    <recommendedName>
        <fullName evidence="3">DprA winged helix domain-containing protein</fullName>
    </recommendedName>
</protein>
<proteinExistence type="predicted"/>
<evidence type="ECO:0000313" key="1">
    <source>
        <dbReference type="EMBL" id="OGE86356.1"/>
    </source>
</evidence>
<comment type="caution">
    <text evidence="1">The sequence shown here is derived from an EMBL/GenBank/DDBJ whole genome shotgun (WGS) entry which is preliminary data.</text>
</comment>
<reference evidence="1 2" key="1">
    <citation type="journal article" date="2016" name="Nat. Commun.">
        <title>Thousands of microbial genomes shed light on interconnected biogeochemical processes in an aquifer system.</title>
        <authorList>
            <person name="Anantharaman K."/>
            <person name="Brown C.T."/>
            <person name="Hug L.A."/>
            <person name="Sharon I."/>
            <person name="Castelle C.J."/>
            <person name="Probst A.J."/>
            <person name="Thomas B.C."/>
            <person name="Singh A."/>
            <person name="Wilkins M.J."/>
            <person name="Karaoz U."/>
            <person name="Brodie E.L."/>
            <person name="Williams K.H."/>
            <person name="Hubbard S.S."/>
            <person name="Banfield J.F."/>
        </authorList>
    </citation>
    <scope>NUCLEOTIDE SEQUENCE [LARGE SCALE GENOMIC DNA]</scope>
</reference>
<evidence type="ECO:0008006" key="3">
    <source>
        <dbReference type="Google" id="ProtNLM"/>
    </source>
</evidence>